<dbReference type="Proteomes" id="UP000008080">
    <property type="component" value="Chromosome"/>
</dbReference>
<keyword evidence="2" id="KW-1185">Reference proteome</keyword>
<sequence>MREEKSLLIKLGSSGSLKLAKWMPGSKMEGLVSSDEFNEQIALEKFEHLATQLKSHLYDRHADFNSQFDETYITEYGEINIAGNKVKPSQILFYFYNDEYKQQMKMSLEERFNEILSLETNEDRINDLIQLVKNKRVVPFVGAGLTVSCGMPTWTSFLNDQATENELDLEMFKSLISKGHYENCADLLLEQMTGPRFNERYKHSFTLRQSVVGPIKYLPTIFTNGVITTNFDEVLEKTYALKSRPLDAITDDWMTHVKKGNNFIYKIHGTIEGTANRVLTKNEYDSKYGENGSVNLERVLPKFLRACTESFSLMFVGCSLTSDRTFQTLKKINSDFGMTTTHFAILQKPEDRAKRNQREKELVEANIFPIWFEAERYEQVELILNYIKLKFEGIL</sequence>
<evidence type="ECO:0000313" key="2">
    <source>
        <dbReference type="Proteomes" id="UP000008080"/>
    </source>
</evidence>
<dbReference type="Pfam" id="PF13289">
    <property type="entry name" value="SIR2_2"/>
    <property type="match status" value="1"/>
</dbReference>
<dbReference type="SUPFAM" id="SSF52467">
    <property type="entry name" value="DHS-like NAD/FAD-binding domain"/>
    <property type="match status" value="1"/>
</dbReference>
<protein>
    <submittedName>
        <fullName evidence="1">Uncharacterized protein</fullName>
    </submittedName>
</protein>
<name>Q6MH60_BDEBA</name>
<evidence type="ECO:0000313" key="1">
    <source>
        <dbReference type="EMBL" id="CAE81067.1"/>
    </source>
</evidence>
<dbReference type="STRING" id="264462.Bd3697"/>
<gene>
    <name evidence="1" type="ordered locus">Bd3697</name>
</gene>
<dbReference type="KEGG" id="bba:Bd3697"/>
<accession>Q6MH60</accession>
<dbReference type="EMBL" id="BX842656">
    <property type="protein sequence ID" value="CAE81067.1"/>
    <property type="molecule type" value="Genomic_DNA"/>
</dbReference>
<dbReference type="HOGENOM" id="CLU_064902_0_0_7"/>
<dbReference type="eggNOG" id="COG0846">
    <property type="taxonomic scope" value="Bacteria"/>
</dbReference>
<dbReference type="InterPro" id="IPR029035">
    <property type="entry name" value="DHS-like_NAD/FAD-binding_dom"/>
</dbReference>
<dbReference type="CDD" id="cd01406">
    <property type="entry name" value="SIR2-like"/>
    <property type="match status" value="1"/>
</dbReference>
<reference evidence="1 2" key="1">
    <citation type="journal article" date="2004" name="Science">
        <title>A predator unmasked: life cycle of Bdellovibrio bacteriovorus from a genomic perspective.</title>
        <authorList>
            <person name="Rendulic S."/>
            <person name="Jagtap P."/>
            <person name="Rosinus A."/>
            <person name="Eppinger M."/>
            <person name="Baar C."/>
            <person name="Lanz C."/>
            <person name="Keller H."/>
            <person name="Lambert C."/>
            <person name="Evans K.J."/>
            <person name="Goesmann A."/>
            <person name="Meyer F."/>
            <person name="Sockett R.E."/>
            <person name="Schuster S.C."/>
        </authorList>
    </citation>
    <scope>NUCLEOTIDE SEQUENCE [LARGE SCALE GENOMIC DNA]</scope>
    <source>
        <strain evidence="2">ATCC 15356 / DSM 50701 / NCIMB 9529 / HD100</strain>
    </source>
</reference>
<organism evidence="1 2">
    <name type="scientific">Bdellovibrio bacteriovorus (strain ATCC 15356 / DSM 50701 / NCIMB 9529 / HD100)</name>
    <dbReference type="NCBI Taxonomy" id="264462"/>
    <lineage>
        <taxon>Bacteria</taxon>
        <taxon>Pseudomonadati</taxon>
        <taxon>Bdellovibrionota</taxon>
        <taxon>Bdellovibrionia</taxon>
        <taxon>Bdellovibrionales</taxon>
        <taxon>Pseudobdellovibrionaceae</taxon>
        <taxon>Bdellovibrio</taxon>
    </lineage>
</organism>
<proteinExistence type="predicted"/>
<dbReference type="AlphaFoldDB" id="Q6MH60"/>